<dbReference type="InterPro" id="IPR000310">
    <property type="entry name" value="Orn/Lys/Arg_deCO2ase_major_dom"/>
</dbReference>
<dbReference type="AlphaFoldDB" id="G7KEJ3"/>
<evidence type="ECO:0000259" key="3">
    <source>
        <dbReference type="Pfam" id="PF01276"/>
    </source>
</evidence>
<evidence type="ECO:0000256" key="2">
    <source>
        <dbReference type="ARBA" id="ARBA00022898"/>
    </source>
</evidence>
<evidence type="ECO:0000313" key="6">
    <source>
        <dbReference type="Proteomes" id="UP000002051"/>
    </source>
</evidence>
<dbReference type="Gene3D" id="3.40.640.10">
    <property type="entry name" value="Type I PLP-dependent aspartate aminotransferase-like (Major domain)"/>
    <property type="match status" value="1"/>
</dbReference>
<evidence type="ECO:0000313" key="5">
    <source>
        <dbReference type="EnsemblPlants" id="AET00814"/>
    </source>
</evidence>
<dbReference type="Pfam" id="PF01276">
    <property type="entry name" value="OKR_DC_1"/>
    <property type="match status" value="1"/>
</dbReference>
<dbReference type="GO" id="GO:0003824">
    <property type="term" value="F:catalytic activity"/>
    <property type="evidence" value="ECO:0007669"/>
    <property type="project" value="InterPro"/>
</dbReference>
<proteinExistence type="predicted"/>
<dbReference type="InterPro" id="IPR015424">
    <property type="entry name" value="PyrdxlP-dep_Trfase"/>
</dbReference>
<dbReference type="PaxDb" id="3880-AET00814"/>
<sequence length="74" mass="8432">MMHLLDNIVDKEKIFRYFQTLETTGPSYLLMASLDTARAQLSESPKNVFNQAIELENEAKCLLKRISGISVLEN</sequence>
<comment type="cofactor">
    <cofactor evidence="1">
        <name>pyridoxal 5'-phosphate</name>
        <dbReference type="ChEBI" id="CHEBI:597326"/>
    </cofactor>
</comment>
<dbReference type="InterPro" id="IPR015421">
    <property type="entry name" value="PyrdxlP-dep_Trfase_major"/>
</dbReference>
<evidence type="ECO:0000313" key="4">
    <source>
        <dbReference type="EMBL" id="AET00814.1"/>
    </source>
</evidence>
<reference evidence="4 6" key="1">
    <citation type="journal article" date="2011" name="Nature">
        <title>The Medicago genome provides insight into the evolution of rhizobial symbioses.</title>
        <authorList>
            <person name="Young N.D."/>
            <person name="Debelle F."/>
            <person name="Oldroyd G.E."/>
            <person name="Geurts R."/>
            <person name="Cannon S.B."/>
            <person name="Udvardi M.K."/>
            <person name="Benedito V.A."/>
            <person name="Mayer K.F."/>
            <person name="Gouzy J."/>
            <person name="Schoof H."/>
            <person name="Van de Peer Y."/>
            <person name="Proost S."/>
            <person name="Cook D.R."/>
            <person name="Meyers B.C."/>
            <person name="Spannagl M."/>
            <person name="Cheung F."/>
            <person name="De Mita S."/>
            <person name="Krishnakumar V."/>
            <person name="Gundlach H."/>
            <person name="Zhou S."/>
            <person name="Mudge J."/>
            <person name="Bharti A.K."/>
            <person name="Murray J.D."/>
            <person name="Naoumkina M.A."/>
            <person name="Rosen B."/>
            <person name="Silverstein K.A."/>
            <person name="Tang H."/>
            <person name="Rombauts S."/>
            <person name="Zhao P.X."/>
            <person name="Zhou P."/>
            <person name="Barbe V."/>
            <person name="Bardou P."/>
            <person name="Bechner M."/>
            <person name="Bellec A."/>
            <person name="Berger A."/>
            <person name="Berges H."/>
            <person name="Bidwell S."/>
            <person name="Bisseling T."/>
            <person name="Choisne N."/>
            <person name="Couloux A."/>
            <person name="Denny R."/>
            <person name="Deshpande S."/>
            <person name="Dai X."/>
            <person name="Doyle J.J."/>
            <person name="Dudez A.M."/>
            <person name="Farmer A.D."/>
            <person name="Fouteau S."/>
            <person name="Franken C."/>
            <person name="Gibelin C."/>
            <person name="Gish J."/>
            <person name="Goldstein S."/>
            <person name="Gonzalez A.J."/>
            <person name="Green P.J."/>
            <person name="Hallab A."/>
            <person name="Hartog M."/>
            <person name="Hua A."/>
            <person name="Humphray S.J."/>
            <person name="Jeong D.H."/>
            <person name="Jing Y."/>
            <person name="Jocker A."/>
            <person name="Kenton S.M."/>
            <person name="Kim D.J."/>
            <person name="Klee K."/>
            <person name="Lai H."/>
            <person name="Lang C."/>
            <person name="Lin S."/>
            <person name="Macmil S.L."/>
            <person name="Magdelenat G."/>
            <person name="Matthews L."/>
            <person name="McCorrison J."/>
            <person name="Monaghan E.L."/>
            <person name="Mun J.H."/>
            <person name="Najar F.Z."/>
            <person name="Nicholson C."/>
            <person name="Noirot C."/>
            <person name="O'Bleness M."/>
            <person name="Paule C.R."/>
            <person name="Poulain J."/>
            <person name="Prion F."/>
            <person name="Qin B."/>
            <person name="Qu C."/>
            <person name="Retzel E.F."/>
            <person name="Riddle C."/>
            <person name="Sallet E."/>
            <person name="Samain S."/>
            <person name="Samson N."/>
            <person name="Sanders I."/>
            <person name="Saurat O."/>
            <person name="Scarpelli C."/>
            <person name="Schiex T."/>
            <person name="Segurens B."/>
            <person name="Severin A.J."/>
            <person name="Sherrier D.J."/>
            <person name="Shi R."/>
            <person name="Sims S."/>
            <person name="Singer S.R."/>
            <person name="Sinharoy S."/>
            <person name="Sterck L."/>
            <person name="Viollet A."/>
            <person name="Wang B.B."/>
            <person name="Wang K."/>
            <person name="Wang M."/>
            <person name="Wang X."/>
            <person name="Warfsmann J."/>
            <person name="Weissenbach J."/>
            <person name="White D.D."/>
            <person name="White J.D."/>
            <person name="Wiley G.B."/>
            <person name="Wincker P."/>
            <person name="Xing Y."/>
            <person name="Yang L."/>
            <person name="Yao Z."/>
            <person name="Ying F."/>
            <person name="Zhai J."/>
            <person name="Zhou L."/>
            <person name="Zuber A."/>
            <person name="Denarie J."/>
            <person name="Dixon R.A."/>
            <person name="May G.D."/>
            <person name="Schwartz D.C."/>
            <person name="Rogers J."/>
            <person name="Quetier F."/>
            <person name="Town C.D."/>
            <person name="Roe B.A."/>
        </authorList>
    </citation>
    <scope>NUCLEOTIDE SEQUENCE [LARGE SCALE GENOMIC DNA]</scope>
    <source>
        <strain evidence="4">A17</strain>
        <strain evidence="5 6">cv. Jemalong A17</strain>
    </source>
</reference>
<dbReference type="EnsemblPlants" id="AET00814">
    <property type="protein sequence ID" value="AET00814"/>
    <property type="gene ID" value="MTR_5g096240"/>
</dbReference>
<dbReference type="PANTHER" id="PTHR43277:SF4">
    <property type="entry name" value="ARGININE DECARBOXYLASE"/>
    <property type="match status" value="1"/>
</dbReference>
<gene>
    <name evidence="4" type="ordered locus">MTR_5g096240</name>
</gene>
<dbReference type="SUPFAM" id="SSF53383">
    <property type="entry name" value="PLP-dependent transferases"/>
    <property type="match status" value="1"/>
</dbReference>
<reference evidence="5" key="3">
    <citation type="submission" date="2015-04" db="UniProtKB">
        <authorList>
            <consortium name="EnsemblPlants"/>
        </authorList>
    </citation>
    <scope>IDENTIFICATION</scope>
    <source>
        <strain evidence="5">cv. Jemalong A17</strain>
    </source>
</reference>
<dbReference type="Proteomes" id="UP000002051">
    <property type="component" value="Chromosome 5"/>
</dbReference>
<evidence type="ECO:0000256" key="1">
    <source>
        <dbReference type="ARBA" id="ARBA00001933"/>
    </source>
</evidence>
<reference evidence="4 6" key="2">
    <citation type="journal article" date="2014" name="BMC Genomics">
        <title>An improved genome release (version Mt4.0) for the model legume Medicago truncatula.</title>
        <authorList>
            <person name="Tang H."/>
            <person name="Krishnakumar V."/>
            <person name="Bidwell S."/>
            <person name="Rosen B."/>
            <person name="Chan A."/>
            <person name="Zhou S."/>
            <person name="Gentzbittel L."/>
            <person name="Childs K.L."/>
            <person name="Yandell M."/>
            <person name="Gundlach H."/>
            <person name="Mayer K.F."/>
            <person name="Schwartz D.C."/>
            <person name="Town C.D."/>
        </authorList>
    </citation>
    <scope>GENOME REANNOTATION</scope>
    <source>
        <strain evidence="5 6">cv. Jemalong A17</strain>
    </source>
</reference>
<protein>
    <submittedName>
        <fullName evidence="4">Orn/lys/arg decarboxylase, major domain protein</fullName>
    </submittedName>
</protein>
<keyword evidence="2" id="KW-0663">Pyridoxal phosphate</keyword>
<dbReference type="HOGENOM" id="CLU_2691509_0_0_1"/>
<accession>G7KEJ3</accession>
<feature type="domain" description="Orn/Lys/Arg decarboxylases family 1 pyridoxal-P attachment site" evidence="3">
    <location>
        <begin position="2"/>
        <end position="71"/>
    </location>
</feature>
<dbReference type="PANTHER" id="PTHR43277">
    <property type="entry name" value="ARGININE DECARBOXYLASE"/>
    <property type="match status" value="1"/>
</dbReference>
<keyword evidence="6" id="KW-1185">Reference proteome</keyword>
<organism evidence="4 6">
    <name type="scientific">Medicago truncatula</name>
    <name type="common">Barrel medic</name>
    <name type="synonym">Medicago tribuloides</name>
    <dbReference type="NCBI Taxonomy" id="3880"/>
    <lineage>
        <taxon>Eukaryota</taxon>
        <taxon>Viridiplantae</taxon>
        <taxon>Streptophyta</taxon>
        <taxon>Embryophyta</taxon>
        <taxon>Tracheophyta</taxon>
        <taxon>Spermatophyta</taxon>
        <taxon>Magnoliopsida</taxon>
        <taxon>eudicotyledons</taxon>
        <taxon>Gunneridae</taxon>
        <taxon>Pentapetalae</taxon>
        <taxon>rosids</taxon>
        <taxon>fabids</taxon>
        <taxon>Fabales</taxon>
        <taxon>Fabaceae</taxon>
        <taxon>Papilionoideae</taxon>
        <taxon>50 kb inversion clade</taxon>
        <taxon>NPAAA clade</taxon>
        <taxon>Hologalegina</taxon>
        <taxon>IRL clade</taxon>
        <taxon>Trifolieae</taxon>
        <taxon>Medicago</taxon>
    </lineage>
</organism>
<name>G7KEJ3_MEDTR</name>
<dbReference type="InterPro" id="IPR052357">
    <property type="entry name" value="Orn_Lys_Arg_decarboxylase-I"/>
</dbReference>
<dbReference type="EMBL" id="CM001221">
    <property type="protein sequence ID" value="AET00814.1"/>
    <property type="molecule type" value="Genomic_DNA"/>
</dbReference>